<reference evidence="1 2" key="1">
    <citation type="submission" date="2021-04" db="EMBL/GenBank/DDBJ databases">
        <authorList>
            <person name="Bliznina A."/>
        </authorList>
    </citation>
    <scope>NUCLEOTIDE SEQUENCE [LARGE SCALE GENOMIC DNA]</scope>
</reference>
<dbReference type="Gene3D" id="3.40.50.20">
    <property type="match status" value="1"/>
</dbReference>
<proteinExistence type="predicted"/>
<dbReference type="InterPro" id="IPR013815">
    <property type="entry name" value="ATP_grasp_subdomain_1"/>
</dbReference>
<keyword evidence="2" id="KW-1185">Reference proteome</keyword>
<evidence type="ECO:0000313" key="1">
    <source>
        <dbReference type="EMBL" id="CAG5111318.1"/>
    </source>
</evidence>
<dbReference type="PANTHER" id="PTHR10841">
    <property type="entry name" value="SYNAPSIN"/>
    <property type="match status" value="1"/>
</dbReference>
<evidence type="ECO:0000313" key="2">
    <source>
        <dbReference type="Proteomes" id="UP001158576"/>
    </source>
</evidence>
<dbReference type="Proteomes" id="UP001158576">
    <property type="component" value="Chromosome 2"/>
</dbReference>
<organism evidence="1 2">
    <name type="scientific">Oikopleura dioica</name>
    <name type="common">Tunicate</name>
    <dbReference type="NCBI Taxonomy" id="34765"/>
    <lineage>
        <taxon>Eukaryota</taxon>
        <taxon>Metazoa</taxon>
        <taxon>Chordata</taxon>
        <taxon>Tunicata</taxon>
        <taxon>Appendicularia</taxon>
        <taxon>Copelata</taxon>
        <taxon>Oikopleuridae</taxon>
        <taxon>Oikopleura</taxon>
    </lineage>
</organism>
<gene>
    <name evidence="1" type="ORF">OKIOD_LOCUS14404</name>
</gene>
<protein>
    <submittedName>
        <fullName evidence="1">Oidioi.mRNA.OKI2018_I69.chr2.g5639.t1.cds</fullName>
    </submittedName>
</protein>
<sequence length="408" mass="46248">METDASMNIIYNENSSDKISEDDFQPAADFQPGLEKRSSFCYQRSISASSAVSNSSVKSTSSPIYEFSKHALDRTNDLLDTIVGYANGGDETSQKCVLVIKDRKNEDWPSIFSKLKTATKVYQFAFEEIYILCTSTGMSQIFVKATDERIPADIVLIREKPFKKEHKAILLALKVGGIRTVNSIDSINAFFEPLWIMTDLKNSLNRSAPNSTNYSIICTSTDGLTKIKEFPATIISGNNNDTCVRIRSTEQIGNIAALLKKASDYVVVEPQMRTLFEVHIVKIGDYVRVFKITPQAKSMVFVEPIDFSSEFKHWMEHLALLHPDMDIVGIRAHFTTEMTWKIYQVESTWLTLEKLMRAEILEQMAALVIKKLEKCDSPSTRAFRQFSRTRRRKSSLPLAKEQFSSSMT</sequence>
<dbReference type="Gene3D" id="3.30.1490.20">
    <property type="entry name" value="ATP-grasp fold, A domain"/>
    <property type="match status" value="1"/>
</dbReference>
<dbReference type="Gene3D" id="3.30.470.20">
    <property type="entry name" value="ATP-grasp fold, B domain"/>
    <property type="match status" value="1"/>
</dbReference>
<name>A0ABN7T0M3_OIKDI</name>
<dbReference type="PANTHER" id="PTHR10841:SF17">
    <property type="entry name" value="SYNAPSIN"/>
    <property type="match status" value="1"/>
</dbReference>
<accession>A0ABN7T0M3</accession>
<dbReference type="EMBL" id="OU015567">
    <property type="protein sequence ID" value="CAG5111318.1"/>
    <property type="molecule type" value="Genomic_DNA"/>
</dbReference>